<evidence type="ECO:0000313" key="2">
    <source>
        <dbReference type="EMBL" id="GID79591.1"/>
    </source>
</evidence>
<organism evidence="2 3">
    <name type="scientific">Paractinoplanes deccanensis</name>
    <dbReference type="NCBI Taxonomy" id="113561"/>
    <lineage>
        <taxon>Bacteria</taxon>
        <taxon>Bacillati</taxon>
        <taxon>Actinomycetota</taxon>
        <taxon>Actinomycetes</taxon>
        <taxon>Micromonosporales</taxon>
        <taxon>Micromonosporaceae</taxon>
        <taxon>Paractinoplanes</taxon>
    </lineage>
</organism>
<dbReference type="EMBL" id="BOMI01000174">
    <property type="protein sequence ID" value="GID79591.1"/>
    <property type="molecule type" value="Genomic_DNA"/>
</dbReference>
<keyword evidence="1" id="KW-1133">Transmembrane helix</keyword>
<feature type="transmembrane region" description="Helical" evidence="1">
    <location>
        <begin position="6"/>
        <end position="24"/>
    </location>
</feature>
<dbReference type="RefSeq" id="WP_203775946.1">
    <property type="nucleotide sequence ID" value="NZ_BAAABO010000064.1"/>
</dbReference>
<dbReference type="Proteomes" id="UP000609879">
    <property type="component" value="Unassembled WGS sequence"/>
</dbReference>
<evidence type="ECO:0000313" key="3">
    <source>
        <dbReference type="Proteomes" id="UP000609879"/>
    </source>
</evidence>
<reference evidence="2 3" key="1">
    <citation type="submission" date="2021-01" db="EMBL/GenBank/DDBJ databases">
        <title>Whole genome shotgun sequence of Actinoplanes deccanensis NBRC 13994.</title>
        <authorList>
            <person name="Komaki H."/>
            <person name="Tamura T."/>
        </authorList>
    </citation>
    <scope>NUCLEOTIDE SEQUENCE [LARGE SCALE GENOMIC DNA]</scope>
    <source>
        <strain evidence="2 3">NBRC 13994</strain>
    </source>
</reference>
<protein>
    <submittedName>
        <fullName evidence="2">Uncharacterized protein</fullName>
    </submittedName>
</protein>
<evidence type="ECO:0000256" key="1">
    <source>
        <dbReference type="SAM" id="Phobius"/>
    </source>
</evidence>
<sequence>MSFNWYGLAWLATIAAFYPLNQGLVRRKWLDHRPYFVPSLWGPLGTLIIVLARPVGWRKPSS</sequence>
<gene>
    <name evidence="2" type="ORF">Ade02nite_82320</name>
</gene>
<name>A0ABQ3YHW4_9ACTN</name>
<keyword evidence="3" id="KW-1185">Reference proteome</keyword>
<proteinExistence type="predicted"/>
<keyword evidence="1" id="KW-0472">Membrane</keyword>
<feature type="transmembrane region" description="Helical" evidence="1">
    <location>
        <begin position="36"/>
        <end position="56"/>
    </location>
</feature>
<accession>A0ABQ3YHW4</accession>
<comment type="caution">
    <text evidence="2">The sequence shown here is derived from an EMBL/GenBank/DDBJ whole genome shotgun (WGS) entry which is preliminary data.</text>
</comment>
<keyword evidence="1" id="KW-0812">Transmembrane</keyword>